<feature type="compositionally biased region" description="Low complexity" evidence="1">
    <location>
        <begin position="67"/>
        <end position="79"/>
    </location>
</feature>
<organism evidence="2 3">
    <name type="scientific">Cuscuta campestris</name>
    <dbReference type="NCBI Taxonomy" id="132261"/>
    <lineage>
        <taxon>Eukaryota</taxon>
        <taxon>Viridiplantae</taxon>
        <taxon>Streptophyta</taxon>
        <taxon>Embryophyta</taxon>
        <taxon>Tracheophyta</taxon>
        <taxon>Spermatophyta</taxon>
        <taxon>Magnoliopsida</taxon>
        <taxon>eudicotyledons</taxon>
        <taxon>Gunneridae</taxon>
        <taxon>Pentapetalae</taxon>
        <taxon>asterids</taxon>
        <taxon>lamiids</taxon>
        <taxon>Solanales</taxon>
        <taxon>Convolvulaceae</taxon>
        <taxon>Cuscuteae</taxon>
        <taxon>Cuscuta</taxon>
        <taxon>Cuscuta subgen. Grammica</taxon>
        <taxon>Cuscuta sect. Cleistogrammica</taxon>
    </lineage>
</organism>
<accession>A0A484LZR7</accession>
<feature type="region of interest" description="Disordered" evidence="1">
    <location>
        <begin position="94"/>
        <end position="167"/>
    </location>
</feature>
<gene>
    <name evidence="2" type="ORF">CCAM_LOCUS23847</name>
</gene>
<dbReference type="Proteomes" id="UP000595140">
    <property type="component" value="Unassembled WGS sequence"/>
</dbReference>
<sequence>MAKKGEKGSGNPIPPTPPNVRNLRNFLHGIEDDVGTTAETFEPESGVEGDALLVGNEKAKAGGVDGSSASPDSLSCSPSVDEEAMVLELEKKLQKDKPVIQDVEDVNNPATGEVTAKDGGKQQTAKDVNTPTTDEVTAKEAGKQPNANDSGKTTGNNHVTNKDEKSV</sequence>
<feature type="compositionally biased region" description="Polar residues" evidence="1">
    <location>
        <begin position="145"/>
        <end position="159"/>
    </location>
</feature>
<proteinExistence type="predicted"/>
<feature type="region of interest" description="Disordered" evidence="1">
    <location>
        <begin position="1"/>
        <end position="23"/>
    </location>
</feature>
<evidence type="ECO:0000256" key="1">
    <source>
        <dbReference type="SAM" id="MobiDB-lite"/>
    </source>
</evidence>
<feature type="compositionally biased region" description="Polar residues" evidence="1">
    <location>
        <begin position="121"/>
        <end position="135"/>
    </location>
</feature>
<keyword evidence="3" id="KW-1185">Reference proteome</keyword>
<name>A0A484LZR7_9ASTE</name>
<feature type="region of interest" description="Disordered" evidence="1">
    <location>
        <begin position="58"/>
        <end position="81"/>
    </location>
</feature>
<reference evidence="2 3" key="1">
    <citation type="submission" date="2018-04" db="EMBL/GenBank/DDBJ databases">
        <authorList>
            <person name="Vogel A."/>
        </authorList>
    </citation>
    <scope>NUCLEOTIDE SEQUENCE [LARGE SCALE GENOMIC DNA]</scope>
</reference>
<evidence type="ECO:0000313" key="3">
    <source>
        <dbReference type="Proteomes" id="UP000595140"/>
    </source>
</evidence>
<protein>
    <submittedName>
        <fullName evidence="2">Uncharacterized protein</fullName>
    </submittedName>
</protein>
<evidence type="ECO:0000313" key="2">
    <source>
        <dbReference type="EMBL" id="VFQ82071.1"/>
    </source>
</evidence>
<dbReference type="AlphaFoldDB" id="A0A484LZR7"/>
<dbReference type="EMBL" id="OOIL02002298">
    <property type="protein sequence ID" value="VFQ82071.1"/>
    <property type="molecule type" value="Genomic_DNA"/>
</dbReference>